<dbReference type="AlphaFoldDB" id="A0A8J6J0U4"/>
<comment type="caution">
    <text evidence="1">The sequence shown here is derived from an EMBL/GenBank/DDBJ whole genome shotgun (WGS) entry which is preliminary data.</text>
</comment>
<organism evidence="1 2">
    <name type="scientific">Neptunicella marina</name>
    <dbReference type="NCBI Taxonomy" id="2125989"/>
    <lineage>
        <taxon>Bacteria</taxon>
        <taxon>Pseudomonadati</taxon>
        <taxon>Pseudomonadota</taxon>
        <taxon>Gammaproteobacteria</taxon>
        <taxon>Alteromonadales</taxon>
        <taxon>Alteromonadaceae</taxon>
        <taxon>Neptunicella</taxon>
    </lineage>
</organism>
<dbReference type="Gene3D" id="2.160.20.10">
    <property type="entry name" value="Single-stranded right-handed beta-helix, Pectin lyase-like"/>
    <property type="match status" value="1"/>
</dbReference>
<reference evidence="1" key="1">
    <citation type="journal article" date="2018" name="Int. J. Syst. Evol. Microbiol.">
        <title>Neptunicella marina gen. nov., sp. nov., isolated from surface seawater.</title>
        <authorList>
            <person name="Liu X."/>
            <person name="Lai Q."/>
            <person name="Du Y."/>
            <person name="Zhang X."/>
            <person name="Liu Z."/>
            <person name="Sun F."/>
            <person name="Shao Z."/>
        </authorList>
    </citation>
    <scope>NUCLEOTIDE SEQUENCE</scope>
    <source>
        <strain evidence="1">S27-2</strain>
    </source>
</reference>
<dbReference type="RefSeq" id="WP_186508275.1">
    <property type="nucleotide sequence ID" value="NZ_JACNEP010000022.1"/>
</dbReference>
<dbReference type="EMBL" id="JACNEP010000022">
    <property type="protein sequence ID" value="MBC3767638.1"/>
    <property type="molecule type" value="Genomic_DNA"/>
</dbReference>
<dbReference type="InterPro" id="IPR012334">
    <property type="entry name" value="Pectin_lyas_fold"/>
</dbReference>
<gene>
    <name evidence="1" type="ORF">H8B19_17290</name>
</gene>
<keyword evidence="2" id="KW-1185">Reference proteome</keyword>
<sequence length="695" mass="77171">MRIKTEATKWIFLLLLLLQPLLLKAQSERYAVQTAPVHGLKKQPGEQLLQQLNSLENFNQLAPSQKVAQIGDILTGSEVNIYVAGQLQPLVTEVSYLVLGQLQGQNLSTLLINLAQSDSEELVRYVQVALWLYPLDSYRLLNQLRRSKQFPVAVLEQAAQRNELDQGWQFILNTAPTAAIKIQPLFHSASVTLFERQPNEQANVRFRPLGSQQWQIGLDLQWEPVRGALSGSIVHLQPATSYEVEITLFKPGQAAEQIQQSFSTRANSPPIDPNKVYHLADIYQGGKLDLNALHIQGSANGWAKIIGSPDTPIVAGEGDNAAIGIGDNSYILFENITVVGGRLNAISSYKAHHLWFNGCDISGWGRAPNIVKNGQYYESVEDQEPSNYDSAFALRRTGVVVVEHCHVHSPRAKANSWEFGHPKGPNAFLASANHPDPDFKGQIVLRHNRFYGSEQHRLNDVIEGESNVRMWGGFVRDSAIYDNYFAYANDDVVELDGGQSNILFYRNELEQGYCGISAIPNQLGPSYIFNNTIHHLGDERGRSWAAFKLGGLYAAPAGRTLIFNNLVLDQSANGVGASNFAQDYTYWSWVQNNIFINQAFWQNKGYAVIDNVGFGYFANNLMVNLQAEQPRVQGQIDVPYQFETQLPADFAKQLNQQQPAFTHLPVGPFAIDNFAPATDAGRSVVGIPAQGDNTP</sequence>
<protein>
    <submittedName>
        <fullName evidence="1">Right-handed parallel beta-helix repeat-containing protein</fullName>
    </submittedName>
</protein>
<reference evidence="1" key="2">
    <citation type="submission" date="2020-08" db="EMBL/GenBank/DDBJ databases">
        <authorList>
            <person name="Lai Q."/>
        </authorList>
    </citation>
    <scope>NUCLEOTIDE SEQUENCE</scope>
    <source>
        <strain evidence="1">S27-2</strain>
    </source>
</reference>
<accession>A0A8J6J0U4</accession>
<proteinExistence type="predicted"/>
<evidence type="ECO:0000313" key="2">
    <source>
        <dbReference type="Proteomes" id="UP000601768"/>
    </source>
</evidence>
<dbReference type="InterPro" id="IPR011050">
    <property type="entry name" value="Pectin_lyase_fold/virulence"/>
</dbReference>
<dbReference type="SUPFAM" id="SSF51126">
    <property type="entry name" value="Pectin lyase-like"/>
    <property type="match status" value="1"/>
</dbReference>
<dbReference type="Proteomes" id="UP000601768">
    <property type="component" value="Unassembled WGS sequence"/>
</dbReference>
<evidence type="ECO:0000313" key="1">
    <source>
        <dbReference type="EMBL" id="MBC3767638.1"/>
    </source>
</evidence>
<name>A0A8J6J0U4_9ALTE</name>